<gene>
    <name evidence="3" type="ORF">A2Z21_07520</name>
</gene>
<reference evidence="3 4" key="1">
    <citation type="journal article" date="2016" name="Nat. Commun.">
        <title>Thousands of microbial genomes shed light on interconnected biogeochemical processes in an aquifer system.</title>
        <authorList>
            <person name="Anantharaman K."/>
            <person name="Brown C.T."/>
            <person name="Hug L.A."/>
            <person name="Sharon I."/>
            <person name="Castelle C.J."/>
            <person name="Probst A.J."/>
            <person name="Thomas B.C."/>
            <person name="Singh A."/>
            <person name="Wilkins M.J."/>
            <person name="Karaoz U."/>
            <person name="Brodie E.L."/>
            <person name="Williams K.H."/>
            <person name="Hubbard S.S."/>
            <person name="Banfield J.F."/>
        </authorList>
    </citation>
    <scope>NUCLEOTIDE SEQUENCE [LARGE SCALE GENOMIC DNA]</scope>
    <source>
        <strain evidence="4">RBG_16_55_9</strain>
    </source>
</reference>
<dbReference type="STRING" id="1817864.A2Z21_07520"/>
<dbReference type="InterPro" id="IPR006099">
    <property type="entry name" value="MeMalonylCoA_mutase_a/b_cat"/>
</dbReference>
<dbReference type="AlphaFoldDB" id="A0A1F5UQZ0"/>
<dbReference type="Gene3D" id="3.20.20.240">
    <property type="entry name" value="Methylmalonyl-CoA mutase"/>
    <property type="match status" value="1"/>
</dbReference>
<dbReference type="PANTHER" id="PTHR48101:SF1">
    <property type="entry name" value="METHYLMALONYL-COA MUTASE, LARGE SUBUNIT"/>
    <property type="match status" value="1"/>
</dbReference>
<protein>
    <submittedName>
        <fullName evidence="3">Methylmalonyl-CoA mutase</fullName>
    </submittedName>
</protein>
<dbReference type="GO" id="GO:0004494">
    <property type="term" value="F:methylmalonyl-CoA mutase activity"/>
    <property type="evidence" value="ECO:0007669"/>
    <property type="project" value="InterPro"/>
</dbReference>
<feature type="domain" description="Methylmalonyl-CoA mutase alpha/beta chain catalytic" evidence="2">
    <location>
        <begin position="1"/>
        <end position="445"/>
    </location>
</feature>
<proteinExistence type="predicted"/>
<dbReference type="NCBIfam" id="TIGR00641">
    <property type="entry name" value="acid_CoA_mut_N"/>
    <property type="match status" value="1"/>
</dbReference>
<evidence type="ECO:0000313" key="4">
    <source>
        <dbReference type="Proteomes" id="UP000179157"/>
    </source>
</evidence>
<dbReference type="PANTHER" id="PTHR48101">
    <property type="entry name" value="METHYLMALONYL-COA MUTASE, MITOCHONDRIAL-RELATED"/>
    <property type="match status" value="1"/>
</dbReference>
<dbReference type="InterPro" id="IPR006098">
    <property type="entry name" value="MMCoA_mutase_a_cat"/>
</dbReference>
<feature type="non-terminal residue" evidence="3">
    <location>
        <position position="1"/>
    </location>
</feature>
<evidence type="ECO:0000259" key="2">
    <source>
        <dbReference type="Pfam" id="PF01642"/>
    </source>
</evidence>
<dbReference type="EMBL" id="MFGX01000102">
    <property type="protein sequence ID" value="OGF53539.1"/>
    <property type="molecule type" value="Genomic_DNA"/>
</dbReference>
<name>A0A1F5UQZ0_FRAXR</name>
<accession>A0A1F5UQZ0</accession>
<evidence type="ECO:0000256" key="1">
    <source>
        <dbReference type="ARBA" id="ARBA00023235"/>
    </source>
</evidence>
<dbReference type="SUPFAM" id="SSF51703">
    <property type="entry name" value="Cobalamin (vitamin B12)-dependent enzymes"/>
    <property type="match status" value="1"/>
</dbReference>
<sequence length="453" mass="50704">LSTAFDMPTLMGLDSDHPLSLGEVGVEGVAIDTLKDFEILFAGIPLDQVSTSFTINPSAPVIYAMYIAMADQQGVPRNKIRGTIQNDMLKEFIAQKEWVVPPKPAMGLIVDEFEYGIKETPKFNLISISGYHIREAGSTAVQELAFTLADGMAYVEAGMERGLNVDEFAPQLSFFFNSHNSLFEEIAKFRASRRIWARVMRERYGAKDPRSWTLRFHTQTAGCSLTEQQPLNNVIRVTIQALAAVLGGTQSLHTNSYDEALALPTEEAARIALRTQQIIADESGVADVIDPLAGSYFIESLTSHVEEETLEYIHKIEKMGNGSILKGVLRGIDDGFFQKEIAQASYLYQKQIESGEQTIVGVNKFATDDGHKPNILRVDPEIEKRQVERTKRIKRERDNKRVERCLSDLRDAAKSKKNTMPYIVEAVKAYTSVGEIMDVFREVHGVYREPAMI</sequence>
<keyword evidence="1" id="KW-0413">Isomerase</keyword>
<organism evidence="3 4">
    <name type="scientific">Fraserbacteria sp. (strain RBG_16_55_9)</name>
    <dbReference type="NCBI Taxonomy" id="1817864"/>
    <lineage>
        <taxon>Bacteria</taxon>
        <taxon>Candidatus Fraseribacteriota</taxon>
    </lineage>
</organism>
<comment type="caution">
    <text evidence="3">The sequence shown here is derived from an EMBL/GenBank/DDBJ whole genome shotgun (WGS) entry which is preliminary data.</text>
</comment>
<evidence type="ECO:0000313" key="3">
    <source>
        <dbReference type="EMBL" id="OGF53539.1"/>
    </source>
</evidence>
<dbReference type="InterPro" id="IPR016176">
    <property type="entry name" value="Cbl-dep_enz_cat"/>
</dbReference>
<dbReference type="GO" id="GO:0031419">
    <property type="term" value="F:cobalamin binding"/>
    <property type="evidence" value="ECO:0007669"/>
    <property type="project" value="InterPro"/>
</dbReference>
<dbReference type="Pfam" id="PF01642">
    <property type="entry name" value="MM_CoA_mutase"/>
    <property type="match status" value="1"/>
</dbReference>
<dbReference type="Proteomes" id="UP000179157">
    <property type="component" value="Unassembled WGS sequence"/>
</dbReference>